<evidence type="ECO:0000256" key="1">
    <source>
        <dbReference type="SAM" id="Phobius"/>
    </source>
</evidence>
<keyword evidence="1" id="KW-0472">Membrane</keyword>
<dbReference type="EMBL" id="CADCUC010000380">
    <property type="protein sequence ID" value="CAA9340510.1"/>
    <property type="molecule type" value="Genomic_DNA"/>
</dbReference>
<organism evidence="2">
    <name type="scientific">uncultured Microvirga sp</name>
    <dbReference type="NCBI Taxonomy" id="412392"/>
    <lineage>
        <taxon>Bacteria</taxon>
        <taxon>Pseudomonadati</taxon>
        <taxon>Pseudomonadota</taxon>
        <taxon>Alphaproteobacteria</taxon>
        <taxon>Hyphomicrobiales</taxon>
        <taxon>Methylobacteriaceae</taxon>
        <taxon>Microvirga</taxon>
        <taxon>environmental samples</taxon>
    </lineage>
</organism>
<gene>
    <name evidence="2" type="ORF">AVDCRST_MAG90-1974</name>
</gene>
<evidence type="ECO:0000313" key="2">
    <source>
        <dbReference type="EMBL" id="CAA9340510.1"/>
    </source>
</evidence>
<keyword evidence="1" id="KW-1133">Transmembrane helix</keyword>
<name>A0A6J4LTM8_9HYPH</name>
<reference evidence="2" key="1">
    <citation type="submission" date="2020-02" db="EMBL/GenBank/DDBJ databases">
        <authorList>
            <person name="Meier V. D."/>
        </authorList>
    </citation>
    <scope>NUCLEOTIDE SEQUENCE</scope>
    <source>
        <strain evidence="2">AVDCRST_MAG90</strain>
    </source>
</reference>
<keyword evidence="1" id="KW-0812">Transmembrane</keyword>
<protein>
    <submittedName>
        <fullName evidence="2">Uncharacterized protein</fullName>
    </submittedName>
</protein>
<feature type="transmembrane region" description="Helical" evidence="1">
    <location>
        <begin position="15"/>
        <end position="36"/>
    </location>
</feature>
<sequence>MAIDALINRLLVAPLGPSGAVMVLSILSVVFAALAYRRRAGEQQAATLRP</sequence>
<accession>A0A6J4LTM8</accession>
<dbReference type="AlphaFoldDB" id="A0A6J4LTM8"/>
<proteinExistence type="predicted"/>